<keyword evidence="3 6" id="KW-0812">Transmembrane</keyword>
<keyword evidence="5 6" id="KW-0472">Membrane</keyword>
<dbReference type="Pfam" id="PF03134">
    <property type="entry name" value="TB2_DP1_HVA22"/>
    <property type="match status" value="1"/>
</dbReference>
<evidence type="ECO:0000256" key="6">
    <source>
        <dbReference type="RuleBase" id="RU362006"/>
    </source>
</evidence>
<organism evidence="8 9">
    <name type="scientific">Trichuris muris</name>
    <name type="common">Mouse whipworm</name>
    <dbReference type="NCBI Taxonomy" id="70415"/>
    <lineage>
        <taxon>Eukaryota</taxon>
        <taxon>Metazoa</taxon>
        <taxon>Ecdysozoa</taxon>
        <taxon>Nematoda</taxon>
        <taxon>Enoplea</taxon>
        <taxon>Dorylaimia</taxon>
        <taxon>Trichinellida</taxon>
        <taxon>Trichuridae</taxon>
        <taxon>Trichuris</taxon>
    </lineage>
</organism>
<sequence length="187" mass="20765">MAEQLERIKNDLKPLLYDEASLLGRGFKKLEQTTGKTREECAMALCAVLSIYLVIGYAAELLCNSICFAYPAYMSIIAIETKDKGDDTQWLTYWTIFALFSLLDFFSEKIVGIFPIYWLLKCVFFLWLYLPVYKGAEKLYSTWVRPLANKYMLKGEGGDAAPIAPSGDAAPPAAAVDGGIPDAPPLP</sequence>
<feature type="compositionally biased region" description="Low complexity" evidence="7">
    <location>
        <begin position="164"/>
        <end position="181"/>
    </location>
</feature>
<comment type="subcellular location">
    <subcellularLocation>
        <location evidence="1 6">Membrane</location>
        <topology evidence="1 6">Multi-pass membrane protein</topology>
    </subcellularLocation>
</comment>
<proteinExistence type="inferred from homology"/>
<dbReference type="WBParaSite" id="TMUE_3000012623.1">
    <property type="protein sequence ID" value="TMUE_3000012623.1"/>
    <property type="gene ID" value="WBGene00294030"/>
</dbReference>
<evidence type="ECO:0000313" key="9">
    <source>
        <dbReference type="WBParaSite" id="TMUE_3000012623.1"/>
    </source>
</evidence>
<comment type="similarity">
    <text evidence="2 6">Belongs to the DP1 family.</text>
</comment>
<accession>A0A5S6QZP9</accession>
<dbReference type="PANTHER" id="PTHR12300:SF161">
    <property type="entry name" value="RECEPTOR EXPRESSION-ENHANCING PROTEIN"/>
    <property type="match status" value="1"/>
</dbReference>
<dbReference type="PANTHER" id="PTHR12300">
    <property type="entry name" value="HVA22-LIKE PROTEINS"/>
    <property type="match status" value="1"/>
</dbReference>
<dbReference type="GO" id="GO:0016020">
    <property type="term" value="C:membrane"/>
    <property type="evidence" value="ECO:0007669"/>
    <property type="project" value="UniProtKB-SubCell"/>
</dbReference>
<feature type="transmembrane region" description="Helical" evidence="6">
    <location>
        <begin position="42"/>
        <end position="70"/>
    </location>
</feature>
<evidence type="ECO:0000256" key="1">
    <source>
        <dbReference type="ARBA" id="ARBA00004141"/>
    </source>
</evidence>
<dbReference type="Proteomes" id="UP000046395">
    <property type="component" value="Unassembled WGS sequence"/>
</dbReference>
<reference evidence="9" key="1">
    <citation type="submission" date="2019-12" db="UniProtKB">
        <authorList>
            <consortium name="WormBaseParasite"/>
        </authorList>
    </citation>
    <scope>IDENTIFICATION</scope>
</reference>
<name>A0A5S6QZP9_TRIMR</name>
<keyword evidence="8" id="KW-1185">Reference proteome</keyword>
<keyword evidence="4 6" id="KW-1133">Transmembrane helix</keyword>
<dbReference type="STRING" id="70415.A0A5S6QZP9"/>
<evidence type="ECO:0000256" key="3">
    <source>
        <dbReference type="ARBA" id="ARBA00022692"/>
    </source>
</evidence>
<dbReference type="InterPro" id="IPR004345">
    <property type="entry name" value="TB2_DP1_HVA22"/>
</dbReference>
<evidence type="ECO:0000256" key="5">
    <source>
        <dbReference type="ARBA" id="ARBA00023136"/>
    </source>
</evidence>
<evidence type="ECO:0000256" key="4">
    <source>
        <dbReference type="ARBA" id="ARBA00022989"/>
    </source>
</evidence>
<evidence type="ECO:0000313" key="8">
    <source>
        <dbReference type="Proteomes" id="UP000046395"/>
    </source>
</evidence>
<dbReference type="AlphaFoldDB" id="A0A5S6QZP9"/>
<feature type="region of interest" description="Disordered" evidence="7">
    <location>
        <begin position="164"/>
        <end position="187"/>
    </location>
</feature>
<evidence type="ECO:0000256" key="2">
    <source>
        <dbReference type="ARBA" id="ARBA00008573"/>
    </source>
</evidence>
<evidence type="ECO:0000256" key="7">
    <source>
        <dbReference type="SAM" id="MobiDB-lite"/>
    </source>
</evidence>
<feature type="transmembrane region" description="Helical" evidence="6">
    <location>
        <begin position="112"/>
        <end position="130"/>
    </location>
</feature>
<protein>
    <recommendedName>
        <fullName evidence="6">Receptor expression-enhancing protein</fullName>
    </recommendedName>
</protein>